<proteinExistence type="predicted"/>
<dbReference type="SUPFAM" id="SSF53756">
    <property type="entry name" value="UDP-Glycosyltransferase/glycogen phosphorylase"/>
    <property type="match status" value="1"/>
</dbReference>
<protein>
    <recommendedName>
        <fullName evidence="2">Glycosyl transferase family 1 domain-containing protein</fullName>
    </recommendedName>
</protein>
<dbReference type="Pfam" id="PF00534">
    <property type="entry name" value="Glycos_transf_1"/>
    <property type="match status" value="1"/>
</dbReference>
<sequence length="207" mass="22344">MPIGVPVEQTVTREPRGQFLHVGRLVEKKGTSTLLRSFAKISSETDWELKIVGDGPLRNELEALSRELAIDSRVVFVGAQSSAYVRESMETSGILVVPSKTAHNGDQEGLPTVVLEALALGVPVLATRHAGIPEVVVDGQNGWLVDEGDEAGLARTLLGVASMNAIELQGFFSRARESVEKSHSLETQTAKLEELYDELIEGAQVTK</sequence>
<keyword evidence="4" id="KW-1185">Reference proteome</keyword>
<keyword evidence="1" id="KW-0808">Transferase</keyword>
<dbReference type="EMBL" id="BSER01000001">
    <property type="protein sequence ID" value="GLJ94326.1"/>
    <property type="molecule type" value="Genomic_DNA"/>
</dbReference>
<reference evidence="3" key="2">
    <citation type="submission" date="2023-01" db="EMBL/GenBank/DDBJ databases">
        <authorList>
            <person name="Sun Q."/>
            <person name="Evtushenko L."/>
        </authorList>
    </citation>
    <scope>NUCLEOTIDE SEQUENCE</scope>
    <source>
        <strain evidence="3">VKM Ac-1940</strain>
    </source>
</reference>
<dbReference type="InterPro" id="IPR050194">
    <property type="entry name" value="Glycosyltransferase_grp1"/>
</dbReference>
<feature type="domain" description="Glycosyl transferase family 1" evidence="2">
    <location>
        <begin position="12"/>
        <end position="158"/>
    </location>
</feature>
<dbReference type="PANTHER" id="PTHR45947:SF14">
    <property type="entry name" value="SLL1723 PROTEIN"/>
    <property type="match status" value="1"/>
</dbReference>
<evidence type="ECO:0000313" key="3">
    <source>
        <dbReference type="EMBL" id="GLJ94326.1"/>
    </source>
</evidence>
<name>A0A9W6HJH8_9MICO</name>
<dbReference type="GO" id="GO:0016757">
    <property type="term" value="F:glycosyltransferase activity"/>
    <property type="evidence" value="ECO:0007669"/>
    <property type="project" value="InterPro"/>
</dbReference>
<accession>A0A9W6HJH8</accession>
<gene>
    <name evidence="3" type="ORF">GCM10017591_03870</name>
</gene>
<dbReference type="AlphaFoldDB" id="A0A9W6HJH8"/>
<organism evidence="3 4">
    <name type="scientific">Microbacterium dextranolyticum</name>
    <dbReference type="NCBI Taxonomy" id="36806"/>
    <lineage>
        <taxon>Bacteria</taxon>
        <taxon>Bacillati</taxon>
        <taxon>Actinomycetota</taxon>
        <taxon>Actinomycetes</taxon>
        <taxon>Micrococcales</taxon>
        <taxon>Microbacteriaceae</taxon>
        <taxon>Microbacterium</taxon>
    </lineage>
</organism>
<dbReference type="Gene3D" id="3.40.50.2000">
    <property type="entry name" value="Glycogen Phosphorylase B"/>
    <property type="match status" value="2"/>
</dbReference>
<evidence type="ECO:0000313" key="4">
    <source>
        <dbReference type="Proteomes" id="UP001142291"/>
    </source>
</evidence>
<dbReference type="PANTHER" id="PTHR45947">
    <property type="entry name" value="SULFOQUINOVOSYL TRANSFERASE SQD2"/>
    <property type="match status" value="1"/>
</dbReference>
<reference evidence="3" key="1">
    <citation type="journal article" date="2014" name="Int. J. Syst. Evol. Microbiol.">
        <title>Complete genome sequence of Corynebacterium casei LMG S-19264T (=DSM 44701T), isolated from a smear-ripened cheese.</title>
        <authorList>
            <consortium name="US DOE Joint Genome Institute (JGI-PGF)"/>
            <person name="Walter F."/>
            <person name="Albersmeier A."/>
            <person name="Kalinowski J."/>
            <person name="Ruckert C."/>
        </authorList>
    </citation>
    <scope>NUCLEOTIDE SEQUENCE</scope>
    <source>
        <strain evidence="3">VKM Ac-1940</strain>
    </source>
</reference>
<evidence type="ECO:0000256" key="1">
    <source>
        <dbReference type="ARBA" id="ARBA00022679"/>
    </source>
</evidence>
<dbReference type="Proteomes" id="UP001142291">
    <property type="component" value="Unassembled WGS sequence"/>
</dbReference>
<evidence type="ECO:0000259" key="2">
    <source>
        <dbReference type="Pfam" id="PF00534"/>
    </source>
</evidence>
<comment type="caution">
    <text evidence="3">The sequence shown here is derived from an EMBL/GenBank/DDBJ whole genome shotgun (WGS) entry which is preliminary data.</text>
</comment>
<dbReference type="InterPro" id="IPR001296">
    <property type="entry name" value="Glyco_trans_1"/>
</dbReference>